<keyword evidence="3" id="KW-1185">Reference proteome</keyword>
<gene>
    <name evidence="2" type="ORF">N658DRAFT_484308</name>
</gene>
<evidence type="ECO:0000313" key="3">
    <source>
        <dbReference type="Proteomes" id="UP001305647"/>
    </source>
</evidence>
<reference evidence="2" key="1">
    <citation type="journal article" date="2023" name="Mol. Phylogenet. Evol.">
        <title>Genome-scale phylogeny and comparative genomics of the fungal order Sordariales.</title>
        <authorList>
            <person name="Hensen N."/>
            <person name="Bonometti L."/>
            <person name="Westerberg I."/>
            <person name="Brannstrom I.O."/>
            <person name="Guillou S."/>
            <person name="Cros-Aarteil S."/>
            <person name="Calhoun S."/>
            <person name="Haridas S."/>
            <person name="Kuo A."/>
            <person name="Mondo S."/>
            <person name="Pangilinan J."/>
            <person name="Riley R."/>
            <person name="LaButti K."/>
            <person name="Andreopoulos B."/>
            <person name="Lipzen A."/>
            <person name="Chen C."/>
            <person name="Yan M."/>
            <person name="Daum C."/>
            <person name="Ng V."/>
            <person name="Clum A."/>
            <person name="Steindorff A."/>
            <person name="Ohm R.A."/>
            <person name="Martin F."/>
            <person name="Silar P."/>
            <person name="Natvig D.O."/>
            <person name="Lalanne C."/>
            <person name="Gautier V."/>
            <person name="Ament-Velasquez S.L."/>
            <person name="Kruys A."/>
            <person name="Hutchinson M.I."/>
            <person name="Powell A.J."/>
            <person name="Barry K."/>
            <person name="Miller A.N."/>
            <person name="Grigoriev I.V."/>
            <person name="Debuchy R."/>
            <person name="Gladieux P."/>
            <person name="Hiltunen Thoren M."/>
            <person name="Johannesson H."/>
        </authorList>
    </citation>
    <scope>NUCLEOTIDE SEQUENCE</scope>
    <source>
        <strain evidence="2">CBS 757.83</strain>
    </source>
</reference>
<feature type="compositionally biased region" description="Basic and acidic residues" evidence="1">
    <location>
        <begin position="431"/>
        <end position="440"/>
    </location>
</feature>
<dbReference type="AlphaFoldDB" id="A0AAN6Q7I3"/>
<evidence type="ECO:0000313" key="2">
    <source>
        <dbReference type="EMBL" id="KAK4104331.1"/>
    </source>
</evidence>
<feature type="region of interest" description="Disordered" evidence="1">
    <location>
        <begin position="415"/>
        <end position="692"/>
    </location>
</feature>
<sequence length="716" mass="76045">MAGVQGMPFTPGGLRSSANKEKGAFCLEVGSGDFFDQYVDLDEPDAGAASGGGGGLGPFYGASDYSMSPHFSFVGQMLPPDGAQAHSHYFSAEPIDCSAAPSSSAAARSSPQQPQPAHLLHRATSNMTAFSNPEIDIHGLPYCSFGEPPGGGGSISDSELLKLEGLTMRSPRLHMPQLSASEPASPPSKATSSRKAGRLKSACNRIRDAMTLHGEAKQADSESEPDSLSVPVMLTAQMEPSRMSGRPRPQNLQFCRKAELPSPPLTSGLPRDAQQANGGSDAAIVNGLLDAPYMADGLGHGQFVRPAQLSGSALPQTPLSTPLLNGWQLPLSTPDGKTLWAANPYLQSVNGDMGTYPWDPSADPMDTDLPVSYNAVNASYNMSAHLQHQASFEYPPPPGAANTNASFAANSHMLHMPQPQSVPPAVLHNDASSHRPTSADHHRRPKPRAPSAGARHLQYGPGLSPRKSRAVSGGTSASRIASVSPSPKPPVPSAVASLHRRSASLQTLNQPVPADGPASSAAIRKRRSWTGRRTSSSSSSLHHQDHTLAVAAARAASPAGSPSRRRTTNTATATATATAALSTTSRPVSGCFLPSSSSASPHSSFLQPHNITPTPNPNPNRRRRSRPHPHHSHEDNDNDNNEDENEEEENEYETSKADPDGFVNYTPRDSRVLMTGVAPSGSSKTKERRERAAREREMLKEREIEERVMVFSPGEW</sequence>
<organism evidence="2 3">
    <name type="scientific">Parathielavia hyrcaniae</name>
    <dbReference type="NCBI Taxonomy" id="113614"/>
    <lineage>
        <taxon>Eukaryota</taxon>
        <taxon>Fungi</taxon>
        <taxon>Dikarya</taxon>
        <taxon>Ascomycota</taxon>
        <taxon>Pezizomycotina</taxon>
        <taxon>Sordariomycetes</taxon>
        <taxon>Sordariomycetidae</taxon>
        <taxon>Sordariales</taxon>
        <taxon>Chaetomiaceae</taxon>
        <taxon>Parathielavia</taxon>
    </lineage>
</organism>
<evidence type="ECO:0000256" key="1">
    <source>
        <dbReference type="SAM" id="MobiDB-lite"/>
    </source>
</evidence>
<dbReference type="Proteomes" id="UP001305647">
    <property type="component" value="Unassembled WGS sequence"/>
</dbReference>
<feature type="region of interest" description="Disordered" evidence="1">
    <location>
        <begin position="176"/>
        <end position="199"/>
    </location>
</feature>
<evidence type="ECO:0008006" key="4">
    <source>
        <dbReference type="Google" id="ProtNLM"/>
    </source>
</evidence>
<feature type="compositionally biased region" description="Low complexity" evidence="1">
    <location>
        <begin position="179"/>
        <end position="193"/>
    </location>
</feature>
<feature type="compositionally biased region" description="Low complexity" evidence="1">
    <location>
        <begin position="549"/>
        <end position="586"/>
    </location>
</feature>
<feature type="compositionally biased region" description="Low complexity" evidence="1">
    <location>
        <begin position="594"/>
        <end position="613"/>
    </location>
</feature>
<reference evidence="2" key="2">
    <citation type="submission" date="2023-05" db="EMBL/GenBank/DDBJ databases">
        <authorList>
            <consortium name="Lawrence Berkeley National Laboratory"/>
            <person name="Steindorff A."/>
            <person name="Hensen N."/>
            <person name="Bonometti L."/>
            <person name="Westerberg I."/>
            <person name="Brannstrom I.O."/>
            <person name="Guillou S."/>
            <person name="Cros-Aarteil S."/>
            <person name="Calhoun S."/>
            <person name="Haridas S."/>
            <person name="Kuo A."/>
            <person name="Mondo S."/>
            <person name="Pangilinan J."/>
            <person name="Riley R."/>
            <person name="Labutti K."/>
            <person name="Andreopoulos B."/>
            <person name="Lipzen A."/>
            <person name="Chen C."/>
            <person name="Yanf M."/>
            <person name="Daum C."/>
            <person name="Ng V."/>
            <person name="Clum A."/>
            <person name="Ohm R."/>
            <person name="Martin F."/>
            <person name="Silar P."/>
            <person name="Natvig D."/>
            <person name="Lalanne C."/>
            <person name="Gautier V."/>
            <person name="Ament-Velasquez S.L."/>
            <person name="Kruys A."/>
            <person name="Hutchinson M.I."/>
            <person name="Powell A.J."/>
            <person name="Barry K."/>
            <person name="Miller A.N."/>
            <person name="Grigoriev I.V."/>
            <person name="Debuchy R."/>
            <person name="Gladieux P."/>
            <person name="Thoren M.H."/>
            <person name="Johannesson H."/>
        </authorList>
    </citation>
    <scope>NUCLEOTIDE SEQUENCE</scope>
    <source>
        <strain evidence="2">CBS 757.83</strain>
    </source>
</reference>
<comment type="caution">
    <text evidence="2">The sequence shown here is derived from an EMBL/GenBank/DDBJ whole genome shotgun (WGS) entry which is preliminary data.</text>
</comment>
<name>A0AAN6Q7I3_9PEZI</name>
<dbReference type="EMBL" id="MU863627">
    <property type="protein sequence ID" value="KAK4104331.1"/>
    <property type="molecule type" value="Genomic_DNA"/>
</dbReference>
<accession>A0AAN6Q7I3</accession>
<feature type="compositionally biased region" description="Acidic residues" evidence="1">
    <location>
        <begin position="636"/>
        <end position="652"/>
    </location>
</feature>
<protein>
    <recommendedName>
        <fullName evidence="4">Developmental regulatory protein wetA</fullName>
    </recommendedName>
</protein>
<proteinExistence type="predicted"/>
<feature type="compositionally biased region" description="Low complexity" evidence="1">
    <location>
        <begin position="531"/>
        <end position="540"/>
    </location>
</feature>
<feature type="compositionally biased region" description="Basic residues" evidence="1">
    <location>
        <begin position="620"/>
        <end position="631"/>
    </location>
</feature>